<feature type="compositionally biased region" description="Basic residues" evidence="4">
    <location>
        <begin position="1193"/>
        <end position="1205"/>
    </location>
</feature>
<evidence type="ECO:0000256" key="3">
    <source>
        <dbReference type="ARBA" id="ARBA00023242"/>
    </source>
</evidence>
<reference evidence="7" key="2">
    <citation type="submission" date="2014-06" db="EMBL/GenBank/DDBJ databases">
        <title>The complete genome of Blastobotrys (Arxula) adeninivorans LS3 - a yeast of biotechnological interest.</title>
        <authorList>
            <person name="Kunze G."/>
            <person name="Gaillardin C."/>
            <person name="Czernicka M."/>
            <person name="Durrens P."/>
            <person name="Martin T."/>
            <person name="Boer E."/>
            <person name="Gabaldon T."/>
            <person name="Cruz J."/>
            <person name="Talla E."/>
            <person name="Marck C."/>
            <person name="Goffeau A."/>
            <person name="Barbe V."/>
            <person name="Baret P."/>
            <person name="Baronian K."/>
            <person name="Beier S."/>
            <person name="Bleykasten C."/>
            <person name="Bode R."/>
            <person name="Casaregola S."/>
            <person name="Despons L."/>
            <person name="Fairhead C."/>
            <person name="Giersberg M."/>
            <person name="Gierski P."/>
            <person name="Hahnel U."/>
            <person name="Hartmann A."/>
            <person name="Jankowska D."/>
            <person name="Jubin C."/>
            <person name="Jung P."/>
            <person name="Lafontaine I."/>
            <person name="Leh-Louis V."/>
            <person name="Lemaire M."/>
            <person name="Marcet-Houben M."/>
            <person name="Mascher M."/>
            <person name="Morel G."/>
            <person name="Richard G.-F."/>
            <person name="Riechen J."/>
            <person name="Sacerdot C."/>
            <person name="Sarkar A."/>
            <person name="Savel G."/>
            <person name="Schacherer J."/>
            <person name="Sherman D."/>
            <person name="Straub M.-L."/>
            <person name="Stein N."/>
            <person name="Thierry A."/>
            <person name="Trautwein-Schult A."/>
            <person name="Westhof E."/>
            <person name="Worch S."/>
            <person name="Dujon B."/>
            <person name="Souciet J.-L."/>
            <person name="Wincker P."/>
            <person name="Scholz U."/>
            <person name="Neuveglise N."/>
        </authorList>
    </citation>
    <scope>NUCLEOTIDE SEQUENCE</scope>
    <source>
        <strain evidence="7">LS3</strain>
    </source>
</reference>
<evidence type="ECO:0000256" key="1">
    <source>
        <dbReference type="ARBA" id="ARBA00004123"/>
    </source>
</evidence>
<feature type="region of interest" description="Disordered" evidence="4">
    <location>
        <begin position="1001"/>
        <end position="1063"/>
    </location>
</feature>
<feature type="region of interest" description="Disordered" evidence="4">
    <location>
        <begin position="1133"/>
        <end position="1205"/>
    </location>
</feature>
<accession>A0A060TIG9</accession>
<gene>
    <name evidence="7" type="ORF">GNLVRS02_ARAD1D46442g</name>
</gene>
<comment type="subcellular location">
    <subcellularLocation>
        <location evidence="1">Nucleus</location>
    </subcellularLocation>
</comment>
<dbReference type="SUPFAM" id="SSF48371">
    <property type="entry name" value="ARM repeat"/>
    <property type="match status" value="1"/>
</dbReference>
<dbReference type="Gene3D" id="1.25.10.10">
    <property type="entry name" value="Leucine-rich Repeat Variant"/>
    <property type="match status" value="2"/>
</dbReference>
<comment type="similarity">
    <text evidence="2">Belongs to the RRP12 family.</text>
</comment>
<dbReference type="InterPro" id="IPR016024">
    <property type="entry name" value="ARM-type_fold"/>
</dbReference>
<dbReference type="PhylomeDB" id="A0A060TIG9"/>
<dbReference type="AlphaFoldDB" id="A0A060TIG9"/>
<evidence type="ECO:0000259" key="6">
    <source>
        <dbReference type="Pfam" id="PF25772"/>
    </source>
</evidence>
<evidence type="ECO:0000256" key="2">
    <source>
        <dbReference type="ARBA" id="ARBA00007690"/>
    </source>
</evidence>
<dbReference type="Pfam" id="PF08161">
    <property type="entry name" value="RRP12_HEAT"/>
    <property type="match status" value="1"/>
</dbReference>
<feature type="domain" description="RRP12 HEAT" evidence="5">
    <location>
        <begin position="351"/>
        <end position="648"/>
    </location>
</feature>
<dbReference type="EMBL" id="HG937694">
    <property type="protein sequence ID" value="CDP38956.1"/>
    <property type="molecule type" value="Genomic_DNA"/>
</dbReference>
<feature type="compositionally biased region" description="Basic and acidic residues" evidence="4">
    <location>
        <begin position="1010"/>
        <end position="1020"/>
    </location>
</feature>
<dbReference type="PANTHER" id="PTHR48287">
    <property type="entry name" value="ARM REPEAT SUPERFAMILY PROTEIN"/>
    <property type="match status" value="1"/>
</dbReference>
<sequence length="1205" mass="133962">MTGIDDSAPAQVLDESLEFRLDKVRAHANSKLSHQSHLALILSAVEENLDEQNTDKTPAAYFVSFLSLLDQCFSTDEITNKELANSAVYLLDLVCPYVSSGLLKSKFTPILEKLALALGHPDAEAPLLRASIGVLESILLAQDSASWNEPATQLSPRRGIVGLLALGLDPRPKVRKRAQEAIHKVLSHPPPSPKLEHPAATLCADTALKNVATMITGSKGKKGDHKDAHVIHALQLVKAITSANGWPMDKVDDLCEMLLSISKTSDQYLVVATFEVFESVFRSISEDVNSAKLEKILESIFDLTPSIEDQHLAPSWLAVVAQAAESYCRVLPKKCFAKLPSMFDTITGFLESSSENVRISGSQCLVALATTAIPDEVLLGTKSSKVIDQRETVLSKVCNSAFGLLHVKFQGSWKETMEVLVALFDKLRWRSNPHLINALKVVGALRTDESFNDGRVDADKVIAAAIRALGPETVLKYLPLNLEAGQAARAWMLPLLRDNVYCANLSHFIDYFVPLSSQLTAKVAEMEAEPEKDKHMAMQIKIWQTINDQIWSLLPRYSDLPMDLRKAFTQSFAELLGSRLYSNVDERSSICQSLRLLVESNVAYAEGAVDDDQVLLQRFPKEEATKNIEYLSKEFGQNLLKTLFNVFVMTTPEHRGFILETITAYLAILSPEDVIITFNNVSKLLNAELEKNESGGMDLALVDLIVAMTPFLSQKSHNSLLSIFVILARRDDAPQLQKKAYRILSRMAEAEGGEKTLEKSIGHLESLLIETSKNVATPARGARLNAMTKVLQLIPKEDLHFIPCILPETVLCTKDVNEKTRDAAFELLVQMGHKMQHGGTVDQSKIPDVDAESASTTEASLEEFFTMTSAGLAGDSAHMISASIVALSRVIFEFRNQISTEFLANLSSTVEVFLEHNNREIVKSTLGFVKITAVSLPVEIVEPQLKSLIEHLLVWSHEHKAHFRAKVKHIIERLMRRFGYDKIAQVFPEADMKLLTNIRKSKERAKRQKKTDEDGTEKKGPKYANEFDQAIYGSSDEEDDDEDMEEPAPTKGGKGHAKEKKYILEKDDEPLDFLDKSSLAHISSSKPQKGKPTLKNKFAQDASGKIIVKDDDSDDDDKFEDVQSGIDAYVSAIKSGPVRGQRNKLKYKRSRKHRDDDDEEEDDDDDKHLNANNKRARGGRGDAKSNNNNRPAKNSRPKKAPRRKL</sequence>
<dbReference type="PANTHER" id="PTHR48287:SF1">
    <property type="entry name" value="ARM REPEAT SUPERFAMILY PROTEIN"/>
    <property type="match status" value="1"/>
</dbReference>
<feature type="compositionally biased region" description="Basic residues" evidence="4">
    <location>
        <begin position="1141"/>
        <end position="1152"/>
    </location>
</feature>
<dbReference type="GO" id="GO:0005634">
    <property type="term" value="C:nucleus"/>
    <property type="evidence" value="ECO:0007669"/>
    <property type="project" value="UniProtKB-SubCell"/>
</dbReference>
<feature type="compositionally biased region" description="Acidic residues" evidence="4">
    <location>
        <begin position="1156"/>
        <end position="1165"/>
    </location>
</feature>
<dbReference type="InterPro" id="IPR052087">
    <property type="entry name" value="RRP12"/>
</dbReference>
<feature type="compositionally biased region" description="Acidic residues" evidence="4">
    <location>
        <begin position="1035"/>
        <end position="1046"/>
    </location>
</feature>
<evidence type="ECO:0000256" key="4">
    <source>
        <dbReference type="SAM" id="MobiDB-lite"/>
    </source>
</evidence>
<keyword evidence="3" id="KW-0539">Nucleus</keyword>
<feature type="region of interest" description="Disordered" evidence="4">
    <location>
        <begin position="1078"/>
        <end position="1120"/>
    </location>
</feature>
<reference evidence="7" key="1">
    <citation type="submission" date="2014-02" db="EMBL/GenBank/DDBJ databases">
        <authorList>
            <person name="Genoscope - CEA"/>
        </authorList>
    </citation>
    <scope>NUCLEOTIDE SEQUENCE</scope>
    <source>
        <strain evidence="7">LS3</strain>
    </source>
</reference>
<dbReference type="InterPro" id="IPR012978">
    <property type="entry name" value="HEAT_RRP12"/>
</dbReference>
<dbReference type="Pfam" id="PF25772">
    <property type="entry name" value="HEAT_RRP12_N"/>
    <property type="match status" value="1"/>
</dbReference>
<proteinExistence type="inferred from homology"/>
<protein>
    <submittedName>
        <fullName evidence="7">ARAD1D46442p</fullName>
    </submittedName>
</protein>
<dbReference type="InterPro" id="IPR011989">
    <property type="entry name" value="ARM-like"/>
</dbReference>
<feature type="domain" description="RRP12 N-terminal HEAT" evidence="6">
    <location>
        <begin position="27"/>
        <end position="240"/>
    </location>
</feature>
<evidence type="ECO:0000259" key="5">
    <source>
        <dbReference type="Pfam" id="PF08161"/>
    </source>
</evidence>
<dbReference type="InterPro" id="IPR057860">
    <property type="entry name" value="HEAT_RRP12_N"/>
</dbReference>
<evidence type="ECO:0000313" key="7">
    <source>
        <dbReference type="EMBL" id="CDP38956.1"/>
    </source>
</evidence>
<name>A0A060TIG9_BLAAD</name>
<organism evidence="7">
    <name type="scientific">Blastobotrys adeninivorans</name>
    <name type="common">Yeast</name>
    <name type="synonym">Arxula adeninivorans</name>
    <dbReference type="NCBI Taxonomy" id="409370"/>
    <lineage>
        <taxon>Eukaryota</taxon>
        <taxon>Fungi</taxon>
        <taxon>Dikarya</taxon>
        <taxon>Ascomycota</taxon>
        <taxon>Saccharomycotina</taxon>
        <taxon>Dipodascomycetes</taxon>
        <taxon>Dipodascales</taxon>
        <taxon>Trichomonascaceae</taxon>
        <taxon>Blastobotrys</taxon>
    </lineage>
</organism>